<keyword evidence="3" id="KW-0813">Transport</keyword>
<feature type="transmembrane region" description="Helical" evidence="10">
    <location>
        <begin position="725"/>
        <end position="746"/>
    </location>
</feature>
<keyword evidence="8 10" id="KW-0472">Membrane</keyword>
<feature type="domain" description="ABC transporter" evidence="11">
    <location>
        <begin position="116"/>
        <end position="369"/>
    </location>
</feature>
<dbReference type="InterPro" id="IPR017871">
    <property type="entry name" value="ABC_transporter-like_CS"/>
</dbReference>
<dbReference type="PANTHER" id="PTHR19241">
    <property type="entry name" value="ATP-BINDING CASSETTE TRANSPORTER"/>
    <property type="match status" value="1"/>
</dbReference>
<feature type="transmembrane region" description="Helical" evidence="10">
    <location>
        <begin position="591"/>
        <end position="610"/>
    </location>
</feature>
<dbReference type="SMART" id="SM00382">
    <property type="entry name" value="AAA"/>
    <property type="match status" value="2"/>
</dbReference>
<evidence type="ECO:0000256" key="6">
    <source>
        <dbReference type="ARBA" id="ARBA00022840"/>
    </source>
</evidence>
<evidence type="ECO:0000259" key="11">
    <source>
        <dbReference type="PROSITE" id="PS50893"/>
    </source>
</evidence>
<organism evidence="12 13">
    <name type="scientific">Penicillium subrubescens</name>
    <dbReference type="NCBI Taxonomy" id="1316194"/>
    <lineage>
        <taxon>Eukaryota</taxon>
        <taxon>Fungi</taxon>
        <taxon>Dikarya</taxon>
        <taxon>Ascomycota</taxon>
        <taxon>Pezizomycotina</taxon>
        <taxon>Eurotiomycetes</taxon>
        <taxon>Eurotiomycetidae</taxon>
        <taxon>Eurotiales</taxon>
        <taxon>Aspergillaceae</taxon>
        <taxon>Penicillium</taxon>
    </lineage>
</organism>
<dbReference type="InterPro" id="IPR003439">
    <property type="entry name" value="ABC_transporter-like_ATP-bd"/>
</dbReference>
<evidence type="ECO:0000256" key="3">
    <source>
        <dbReference type="ARBA" id="ARBA00022448"/>
    </source>
</evidence>
<keyword evidence="4 10" id="KW-0812">Transmembrane</keyword>
<protein>
    <submittedName>
        <fullName evidence="12">ATP-binding cassette transporter CGR1</fullName>
    </submittedName>
</protein>
<dbReference type="PROSITE" id="PS50893">
    <property type="entry name" value="ABC_TRANSPORTER_2"/>
    <property type="match status" value="2"/>
</dbReference>
<evidence type="ECO:0000256" key="1">
    <source>
        <dbReference type="ARBA" id="ARBA00004141"/>
    </source>
</evidence>
<dbReference type="InterPro" id="IPR027417">
    <property type="entry name" value="P-loop_NTPase"/>
</dbReference>
<feature type="compositionally biased region" description="Polar residues" evidence="9">
    <location>
        <begin position="13"/>
        <end position="30"/>
    </location>
</feature>
<dbReference type="InterPro" id="IPR034001">
    <property type="entry name" value="ABCG_PDR_1"/>
</dbReference>
<feature type="domain" description="ABC transporter" evidence="11">
    <location>
        <begin position="805"/>
        <end position="1047"/>
    </location>
</feature>
<evidence type="ECO:0000256" key="10">
    <source>
        <dbReference type="SAM" id="Phobius"/>
    </source>
</evidence>
<evidence type="ECO:0000256" key="5">
    <source>
        <dbReference type="ARBA" id="ARBA00022741"/>
    </source>
</evidence>
<dbReference type="Gene3D" id="3.40.50.300">
    <property type="entry name" value="P-loop containing nucleotide triphosphate hydrolases"/>
    <property type="match status" value="2"/>
</dbReference>
<dbReference type="EMBL" id="MNBE01000742">
    <property type="protein sequence ID" value="OKO92261.1"/>
    <property type="molecule type" value="Genomic_DNA"/>
</dbReference>
<dbReference type="GO" id="GO:0016887">
    <property type="term" value="F:ATP hydrolysis activity"/>
    <property type="evidence" value="ECO:0007669"/>
    <property type="project" value="InterPro"/>
</dbReference>
<feature type="region of interest" description="Disordered" evidence="9">
    <location>
        <begin position="1"/>
        <end position="67"/>
    </location>
</feature>
<dbReference type="CDD" id="cd03232">
    <property type="entry name" value="ABCG_PDR_domain2"/>
    <property type="match status" value="1"/>
</dbReference>
<dbReference type="InterPro" id="IPR003593">
    <property type="entry name" value="AAA+_ATPase"/>
</dbReference>
<keyword evidence="6 12" id="KW-0067">ATP-binding</keyword>
<feature type="transmembrane region" description="Helical" evidence="10">
    <location>
        <begin position="1396"/>
        <end position="1414"/>
    </location>
</feature>
<comment type="similarity">
    <text evidence="2">Belongs to the ABC transporter superfamily. ABCG family. PDR (TC 3.A.1.205) subfamily.</text>
</comment>
<dbReference type="Pfam" id="PF06422">
    <property type="entry name" value="PDR_CDR"/>
    <property type="match status" value="1"/>
</dbReference>
<feature type="transmembrane region" description="Helical" evidence="10">
    <location>
        <begin position="514"/>
        <end position="535"/>
    </location>
</feature>
<dbReference type="InterPro" id="IPR010929">
    <property type="entry name" value="PDR_CDR_ABC"/>
</dbReference>
<feature type="transmembrane region" description="Helical" evidence="10">
    <location>
        <begin position="1269"/>
        <end position="1288"/>
    </location>
</feature>
<keyword evidence="5" id="KW-0547">Nucleotide-binding</keyword>
<dbReference type="GO" id="GO:0140359">
    <property type="term" value="F:ABC-type transporter activity"/>
    <property type="evidence" value="ECO:0007669"/>
    <property type="project" value="InterPro"/>
</dbReference>
<comment type="subcellular location">
    <subcellularLocation>
        <location evidence="1">Membrane</location>
        <topology evidence="1">Multi-pass membrane protein</topology>
    </subcellularLocation>
</comment>
<feature type="transmembrane region" description="Helical" evidence="10">
    <location>
        <begin position="1242"/>
        <end position="1263"/>
    </location>
</feature>
<evidence type="ECO:0000256" key="7">
    <source>
        <dbReference type="ARBA" id="ARBA00022989"/>
    </source>
</evidence>
<evidence type="ECO:0000256" key="9">
    <source>
        <dbReference type="SAM" id="MobiDB-lite"/>
    </source>
</evidence>
<sequence length="1430" mass="159123">MSSPQGDRAIWSMSGNFSQDSEKSVFNSKPLSDGLLPVSAQAEQRPVLGSSKEDQPTATEETDIPGWASSNVCAPGLTALEPRQRGVLFEDLFVHGSDSTLRVQPTVLSTLCSPVTHIAALFRGRREGRVQSSILYGLHGVVNPGEMLLVLGRPGSGCSTFLKVLCGHFESLELDPISKIQYKGISQKKIVDGFRGEVVYNSEVDHHFPHLTVGETLSFAAHARAPQNQLGMVSRDEYAESSVNNVMNLLGLSHLYDSKVGDDFVRGVSGGERKRVSIAEMLLCRASLGAWDNSTRGLDALNALEFVRALRLSADLAGCCHVVAAYQASDPIYNTFDHVIILYKGHQVFFGPSTRAVEYFEEMGWERPPRQTSADFLAAVTDPGERQPQIGMENRVPRDAVGFEAYWKQSPDYAALQASLRRYAREHPLDSMEEVKFACLKHAEQACQAQPSSPYLLSLVSQIHLCLIRAFQRTRNDLPSIIATAIVQIVVAVIIGSLFFNIPDNSTGLSQRATVLFLAVLTNALIAMLEINVLFSQRPIVEKQTAFAFVHPFTEALAGIILDLPIKLIRCLLAGLILYFMAGLRREASNFFIYILFQLTAVMTMSGMFRTLASMTRAVGEAMALAGILIMCIAVYTGFTLPQFDMHPWFSWIRWLNPIFYAYEGIIANEFHGRMYECADFIPNYLPSVRGKSFTCSSIGAKAGDLLVSGDRYIGDGYEYSYGHIWRNFAIMVAFSVFFHIVHLVLTEYSPKGQTAAEVLVFRAGGVPQVPHKRDLELGEQPFTGETARNLESKIDSFPPQQDVLSWKGLTYEIPIKGGHKRLLEDVSGWVKPGTLTALMGLSGAGKTTLLDVLAQRVSVGVVTGDVLVNGHGLDSSFPRKTAYVPQQDLHLDTATVREALQFSAALRRPRDVSVEEKNAFVEDVIHMLGMEEFAEAVIGHPGVGLNGEQRKLLSIGVELAAKPQLLIFLDEPTSGLDAHSSWAICAFMRKLADHGQAVLATIHQPSANLFGQFDRLLLLGKGGRTLYFGDVGHRARTLLEYVEANGGRRCGVAENPAEYLLDVVGDEASEQTGSIDWAEVWNQSPERKQVLDDLDHLVSRTSEASSPTNPNSDNDEFAMPFWAQCQHVIKRDFRQYYRQPDYIMAKFALGIVCGLFIGFSFWKSDNSRQGFQNTLIMPKFVTQRSLYELRERPAKTYSWKVFLLSQFLVEIPWQILLGVCTWASFYFSVYGGDQSPQRQALVLLFVVQFFIFASSFAQFVVASLPNPALGSMLAVFMFLLSLLFNGIMQPPSALPHFWKFMNRVSPLTYYVSGISATALHGRPIHCSDRELSLFDPPVGQTCGQYLHEFLVAAEGELYNPESSQQCLYCPYRSADQYLATRDIAWEDRWRNFGIFWVYIVVNVFGAIVLYYVFRLLPSSKKARIHAARR</sequence>
<dbReference type="GO" id="GO:0016020">
    <property type="term" value="C:membrane"/>
    <property type="evidence" value="ECO:0007669"/>
    <property type="project" value="UniProtKB-SubCell"/>
</dbReference>
<comment type="caution">
    <text evidence="12">The sequence shown here is derived from an EMBL/GenBank/DDBJ whole genome shotgun (WGS) entry which is preliminary data.</text>
</comment>
<keyword evidence="13" id="KW-1185">Reference proteome</keyword>
<feature type="transmembrane region" description="Helical" evidence="10">
    <location>
        <begin position="622"/>
        <end position="641"/>
    </location>
</feature>
<feature type="transmembrane region" description="Helical" evidence="10">
    <location>
        <begin position="1144"/>
        <end position="1163"/>
    </location>
</feature>
<dbReference type="FunFam" id="3.40.50.300:FF:000054">
    <property type="entry name" value="ABC multidrug transporter atrF"/>
    <property type="match status" value="1"/>
</dbReference>
<dbReference type="SUPFAM" id="SSF52540">
    <property type="entry name" value="P-loop containing nucleoside triphosphate hydrolases"/>
    <property type="match status" value="2"/>
</dbReference>
<feature type="transmembrane region" description="Helical" evidence="10">
    <location>
        <begin position="478"/>
        <end position="502"/>
    </location>
</feature>
<keyword evidence="7 10" id="KW-1133">Transmembrane helix</keyword>
<feature type="transmembrane region" description="Helical" evidence="10">
    <location>
        <begin position="1212"/>
        <end position="1230"/>
    </location>
</feature>
<accession>A0A1Q5SW70</accession>
<feature type="transmembrane region" description="Helical" evidence="10">
    <location>
        <begin position="556"/>
        <end position="579"/>
    </location>
</feature>
<name>A0A1Q5SW70_9EURO</name>
<dbReference type="GO" id="GO:0005524">
    <property type="term" value="F:ATP binding"/>
    <property type="evidence" value="ECO:0007669"/>
    <property type="project" value="UniProtKB-KW"/>
</dbReference>
<proteinExistence type="inferred from homology"/>
<dbReference type="Pfam" id="PF00005">
    <property type="entry name" value="ABC_tran"/>
    <property type="match status" value="2"/>
</dbReference>
<gene>
    <name evidence="12" type="ORF">PENSUB_12823</name>
</gene>
<evidence type="ECO:0000256" key="2">
    <source>
        <dbReference type="ARBA" id="ARBA00006012"/>
    </source>
</evidence>
<dbReference type="Proteomes" id="UP000186955">
    <property type="component" value="Unassembled WGS sequence"/>
</dbReference>
<dbReference type="STRING" id="1316194.A0A1Q5SW70"/>
<dbReference type="Pfam" id="PF01061">
    <property type="entry name" value="ABC2_membrane"/>
    <property type="match status" value="2"/>
</dbReference>
<evidence type="ECO:0000256" key="4">
    <source>
        <dbReference type="ARBA" id="ARBA00022692"/>
    </source>
</evidence>
<evidence type="ECO:0000313" key="12">
    <source>
        <dbReference type="EMBL" id="OKO92261.1"/>
    </source>
</evidence>
<evidence type="ECO:0000256" key="8">
    <source>
        <dbReference type="ARBA" id="ARBA00023136"/>
    </source>
</evidence>
<reference evidence="12 13" key="1">
    <citation type="submission" date="2016-10" db="EMBL/GenBank/DDBJ databases">
        <title>Genome sequence of the ascomycete fungus Penicillium subrubescens.</title>
        <authorList>
            <person name="De Vries R.P."/>
            <person name="Peng M."/>
            <person name="Dilokpimol A."/>
            <person name="Hilden K."/>
            <person name="Makela M.R."/>
            <person name="Grigoriev I."/>
            <person name="Riley R."/>
            <person name="Granchi Z."/>
        </authorList>
    </citation>
    <scope>NUCLEOTIDE SEQUENCE [LARGE SCALE GENOMIC DNA]</scope>
    <source>
        <strain evidence="12 13">CBS 132785</strain>
    </source>
</reference>
<evidence type="ECO:0000313" key="13">
    <source>
        <dbReference type="Proteomes" id="UP000186955"/>
    </source>
</evidence>
<dbReference type="InterPro" id="IPR034003">
    <property type="entry name" value="ABCG_PDR_2"/>
</dbReference>
<dbReference type="CDD" id="cd03233">
    <property type="entry name" value="ABCG_PDR_domain1"/>
    <property type="match status" value="1"/>
</dbReference>
<dbReference type="InterPro" id="IPR013525">
    <property type="entry name" value="ABC2_TM"/>
</dbReference>
<dbReference type="PROSITE" id="PS00211">
    <property type="entry name" value="ABC_TRANSPORTER_1"/>
    <property type="match status" value="1"/>
</dbReference>